<evidence type="ECO:0000313" key="1">
    <source>
        <dbReference type="EMBL" id="DAD99772.1"/>
    </source>
</evidence>
<reference evidence="1" key="1">
    <citation type="journal article" date="2021" name="Proc. Natl. Acad. Sci. U.S.A.">
        <title>A Catalog of Tens of Thousands of Viruses from Human Metagenomes Reveals Hidden Associations with Chronic Diseases.</title>
        <authorList>
            <person name="Tisza M.J."/>
            <person name="Buck C.B."/>
        </authorList>
    </citation>
    <scope>NUCLEOTIDE SEQUENCE</scope>
    <source>
        <strain evidence="1">Ct16C7</strain>
    </source>
</reference>
<proteinExistence type="predicted"/>
<sequence>MRPNDDKFVIAPFSPRRTYNALQVIHGMRGKSS</sequence>
<dbReference type="EMBL" id="BK015293">
    <property type="protein sequence ID" value="DAD99772.1"/>
    <property type="molecule type" value="Genomic_DNA"/>
</dbReference>
<name>A0A8S5NZB4_9CAUD</name>
<organism evidence="1">
    <name type="scientific">Siphoviridae sp. ct16C7</name>
    <dbReference type="NCBI Taxonomy" id="2825304"/>
    <lineage>
        <taxon>Viruses</taxon>
        <taxon>Duplodnaviria</taxon>
        <taxon>Heunggongvirae</taxon>
        <taxon>Uroviricota</taxon>
        <taxon>Caudoviricetes</taxon>
    </lineage>
</organism>
<protein>
    <submittedName>
        <fullName evidence="1">Uncharacterized protein</fullName>
    </submittedName>
</protein>
<accession>A0A8S5NZB4</accession>